<proteinExistence type="predicted"/>
<dbReference type="Proteomes" id="UP000046395">
    <property type="component" value="Unassembled WGS sequence"/>
</dbReference>
<feature type="region of interest" description="Disordered" evidence="1">
    <location>
        <begin position="1"/>
        <end position="21"/>
    </location>
</feature>
<keyword evidence="2" id="KW-1185">Reference proteome</keyword>
<feature type="compositionally biased region" description="Pro residues" evidence="1">
    <location>
        <begin position="1"/>
        <end position="12"/>
    </location>
</feature>
<name>A0A5S6QCZ8_TRIMR</name>
<organism evidence="2 3">
    <name type="scientific">Trichuris muris</name>
    <name type="common">Mouse whipworm</name>
    <dbReference type="NCBI Taxonomy" id="70415"/>
    <lineage>
        <taxon>Eukaryota</taxon>
        <taxon>Metazoa</taxon>
        <taxon>Ecdysozoa</taxon>
        <taxon>Nematoda</taxon>
        <taxon>Enoplea</taxon>
        <taxon>Dorylaimia</taxon>
        <taxon>Trichinellida</taxon>
        <taxon>Trichuridae</taxon>
        <taxon>Trichuris</taxon>
    </lineage>
</organism>
<reference evidence="3" key="1">
    <citation type="submission" date="2019-12" db="UniProtKB">
        <authorList>
            <consortium name="WormBaseParasite"/>
        </authorList>
    </citation>
    <scope>IDENTIFICATION</scope>
</reference>
<dbReference type="WBParaSite" id="TMUE_1000005236.1">
    <property type="protein sequence ID" value="TMUE_1000005236.1"/>
    <property type="gene ID" value="WBGene00299232"/>
</dbReference>
<sequence length="121" mass="13241">MRVSTLPPPPPDASVQSRGRRMRPATLFYRDRCPVVQAGRRNSTFPLRKRAGSNFNKLRVAQPTAGADTVRIFCSIIRNRQNGANVSGAKANYLSRYVPVGECTSAFPLPSGAFGNEDALF</sequence>
<dbReference type="AlphaFoldDB" id="A0A5S6QCZ8"/>
<evidence type="ECO:0000313" key="3">
    <source>
        <dbReference type="WBParaSite" id="TMUE_1000005236.1"/>
    </source>
</evidence>
<accession>A0A5S6QCZ8</accession>
<evidence type="ECO:0000313" key="2">
    <source>
        <dbReference type="Proteomes" id="UP000046395"/>
    </source>
</evidence>
<evidence type="ECO:0000256" key="1">
    <source>
        <dbReference type="SAM" id="MobiDB-lite"/>
    </source>
</evidence>
<protein>
    <submittedName>
        <fullName evidence="3">ZP domain-containing protein</fullName>
    </submittedName>
</protein>